<dbReference type="PANTHER" id="PTHR38015">
    <property type="entry name" value="BLR6086 PROTEIN"/>
    <property type="match status" value="1"/>
</dbReference>
<protein>
    <submittedName>
        <fullName evidence="4">NAD/NADP octopine/nopaline dehydrogenase family protein</fullName>
    </submittedName>
</protein>
<evidence type="ECO:0000259" key="2">
    <source>
        <dbReference type="Pfam" id="PF01210"/>
    </source>
</evidence>
<sequence>MKVTIIGGGNLGTLLGASFADKGHEVTIHTSKPEAFSTELEAYSKDDELLLKGTIKKATSDWKEAIEGAQVIWITLPPQMFQYAAEKIEPYIQPGQMIGMIPAAGAAEFAFRSIIEKGVTFFGVARVPSIARVKEYGKSAYMLGPAPEVVIGSIPAKASKEICEKVQSMYSMNCRAVPNYLAVAFTPSNPILHTSRLYDLFKDYVPGNHYPRNELFYENWSIDSAEVFLDCSDELQQLCKTIPMDLRDIESMQKRHGIRTPEELAQAIRSLDRLKGLYSPVVKDDIGYMPDFSSRYFVSDFPYGIKIMIEVADLFDVPTPTMDKVWEWYAALQPEIAKDCFKTDMTAEEFVEFYMG</sequence>
<keyword evidence="1" id="KW-0560">Oxidoreductase</keyword>
<dbReference type="EMBL" id="JAEQMG010000201">
    <property type="protein sequence ID" value="MBK6090334.1"/>
    <property type="molecule type" value="Genomic_DNA"/>
</dbReference>
<dbReference type="RefSeq" id="WP_186833512.1">
    <property type="nucleotide sequence ID" value="NZ_JAEQMG010000201.1"/>
</dbReference>
<dbReference type="PANTHER" id="PTHR38015:SF1">
    <property type="entry name" value="OPINE DEHYDROGENASE DOMAIN-CONTAINING PROTEIN"/>
    <property type="match status" value="1"/>
</dbReference>
<dbReference type="SUPFAM" id="SSF51735">
    <property type="entry name" value="NAD(P)-binding Rossmann-fold domains"/>
    <property type="match status" value="1"/>
</dbReference>
<dbReference type="InterPro" id="IPR051729">
    <property type="entry name" value="Opine/Lysopine_DH"/>
</dbReference>
<feature type="domain" description="Glycerol-3-phosphate dehydrogenase NAD-dependent N-terminal" evidence="2">
    <location>
        <begin position="2"/>
        <end position="98"/>
    </location>
</feature>
<proteinExistence type="predicted"/>
<keyword evidence="5" id="KW-1185">Reference proteome</keyword>
<evidence type="ECO:0000259" key="3">
    <source>
        <dbReference type="Pfam" id="PF02317"/>
    </source>
</evidence>
<dbReference type="InterPro" id="IPR036291">
    <property type="entry name" value="NAD(P)-bd_dom_sf"/>
</dbReference>
<feature type="domain" description="Opine dehydrogenase" evidence="3">
    <location>
        <begin position="177"/>
        <end position="331"/>
    </location>
</feature>
<dbReference type="InterPro" id="IPR013328">
    <property type="entry name" value="6PGD_dom2"/>
</dbReference>
<dbReference type="Gene3D" id="3.40.50.720">
    <property type="entry name" value="NAD(P)-binding Rossmann-like Domain"/>
    <property type="match status" value="1"/>
</dbReference>
<dbReference type="GO" id="GO:0046168">
    <property type="term" value="P:glycerol-3-phosphate catabolic process"/>
    <property type="evidence" value="ECO:0007669"/>
    <property type="project" value="InterPro"/>
</dbReference>
<dbReference type="GO" id="GO:0051287">
    <property type="term" value="F:NAD binding"/>
    <property type="evidence" value="ECO:0007669"/>
    <property type="project" value="InterPro"/>
</dbReference>
<comment type="caution">
    <text evidence="4">The sequence shown here is derived from an EMBL/GenBank/DDBJ whole genome shotgun (WGS) entry which is preliminary data.</text>
</comment>
<accession>A0A934WUP3</accession>
<dbReference type="Pfam" id="PF01210">
    <property type="entry name" value="NAD_Gly3P_dh_N"/>
    <property type="match status" value="1"/>
</dbReference>
<evidence type="ECO:0000313" key="5">
    <source>
        <dbReference type="Proteomes" id="UP000633365"/>
    </source>
</evidence>
<dbReference type="Gene3D" id="1.10.1040.10">
    <property type="entry name" value="N-(1-d-carboxylethyl)-l-norvaline Dehydrogenase, domain 2"/>
    <property type="match status" value="1"/>
</dbReference>
<dbReference type="Proteomes" id="UP000633365">
    <property type="component" value="Unassembled WGS sequence"/>
</dbReference>
<reference evidence="4" key="1">
    <citation type="submission" date="2021-01" db="EMBL/GenBank/DDBJ databases">
        <title>Genome public.</title>
        <authorList>
            <person name="Liu C."/>
            <person name="Sun Q."/>
        </authorList>
    </citation>
    <scope>NUCLEOTIDE SEQUENCE</scope>
    <source>
        <strain evidence="4">M6</strain>
    </source>
</reference>
<evidence type="ECO:0000313" key="4">
    <source>
        <dbReference type="EMBL" id="MBK6090334.1"/>
    </source>
</evidence>
<name>A0A934WUP3_9FIRM</name>
<dbReference type="AlphaFoldDB" id="A0A934WUP3"/>
<dbReference type="InterPro" id="IPR003421">
    <property type="entry name" value="Opine_DH"/>
</dbReference>
<dbReference type="InterPro" id="IPR008927">
    <property type="entry name" value="6-PGluconate_DH-like_C_sf"/>
</dbReference>
<gene>
    <name evidence="4" type="ORF">JKK62_17120</name>
</gene>
<organism evidence="4 5">
    <name type="scientific">Ruminococcus difficilis</name>
    <dbReference type="NCBI Taxonomy" id="2763069"/>
    <lineage>
        <taxon>Bacteria</taxon>
        <taxon>Bacillati</taxon>
        <taxon>Bacillota</taxon>
        <taxon>Clostridia</taxon>
        <taxon>Eubacteriales</taxon>
        <taxon>Oscillospiraceae</taxon>
        <taxon>Ruminococcus</taxon>
    </lineage>
</organism>
<dbReference type="SUPFAM" id="SSF48179">
    <property type="entry name" value="6-phosphogluconate dehydrogenase C-terminal domain-like"/>
    <property type="match status" value="1"/>
</dbReference>
<dbReference type="InterPro" id="IPR011128">
    <property type="entry name" value="G3P_DH_NAD-dep_N"/>
</dbReference>
<dbReference type="GO" id="GO:0016616">
    <property type="term" value="F:oxidoreductase activity, acting on the CH-OH group of donors, NAD or NADP as acceptor"/>
    <property type="evidence" value="ECO:0007669"/>
    <property type="project" value="InterPro"/>
</dbReference>
<evidence type="ECO:0000256" key="1">
    <source>
        <dbReference type="ARBA" id="ARBA00023002"/>
    </source>
</evidence>
<dbReference type="Pfam" id="PF02317">
    <property type="entry name" value="Octopine_DH"/>
    <property type="match status" value="1"/>
</dbReference>